<dbReference type="RefSeq" id="WP_219432754.1">
    <property type="nucleotide sequence ID" value="NZ_JAHXCP010000002.1"/>
</dbReference>
<comment type="caution">
    <text evidence="1">The sequence shown here is derived from an EMBL/GenBank/DDBJ whole genome shotgun (WGS) entry which is preliminary data.</text>
</comment>
<accession>A0ABS6Y376</accession>
<keyword evidence="2" id="KW-1185">Reference proteome</keyword>
<dbReference type="Proteomes" id="UP000812077">
    <property type="component" value="Unassembled WGS sequence"/>
</dbReference>
<dbReference type="EMBL" id="JAHXCP010000002">
    <property type="protein sequence ID" value="MBW4753934.1"/>
    <property type="molecule type" value="Genomic_DNA"/>
</dbReference>
<protein>
    <submittedName>
        <fullName evidence="1">Uncharacterized protein</fullName>
    </submittedName>
</protein>
<organism evidence="1 2">
    <name type="scientific">Prevotella melaninogenica</name>
    <dbReference type="NCBI Taxonomy" id="28132"/>
    <lineage>
        <taxon>Bacteria</taxon>
        <taxon>Pseudomonadati</taxon>
        <taxon>Bacteroidota</taxon>
        <taxon>Bacteroidia</taxon>
        <taxon>Bacteroidales</taxon>
        <taxon>Prevotellaceae</taxon>
        <taxon>Prevotella</taxon>
    </lineage>
</organism>
<sequence length="59" mass="7060">MRIGKESIDNCFIDYNLILRRSLPLPLRREGSADKRGMRIDRESIDDYFIDYNLIVNRL</sequence>
<evidence type="ECO:0000313" key="1">
    <source>
        <dbReference type="EMBL" id="MBW4753934.1"/>
    </source>
</evidence>
<reference evidence="1 2" key="1">
    <citation type="submission" date="2021-07" db="EMBL/GenBank/DDBJ databases">
        <title>Genomic diversity and antimicrobial resistance of Prevotella spp. isolated from chronic lung disease airways.</title>
        <authorList>
            <person name="Webb K.A."/>
            <person name="Olagoke O.S."/>
            <person name="Baird T."/>
            <person name="Neill J."/>
            <person name="Pham A."/>
            <person name="Wells T.J."/>
            <person name="Ramsay K.A."/>
            <person name="Bell S.C."/>
            <person name="Sarovich D.S."/>
            <person name="Price E.P."/>
        </authorList>
    </citation>
    <scope>NUCLEOTIDE SEQUENCE [LARGE SCALE GENOMIC DNA]</scope>
    <source>
        <strain evidence="1 2">SCHI0027.S.6</strain>
    </source>
</reference>
<proteinExistence type="predicted"/>
<evidence type="ECO:0000313" key="2">
    <source>
        <dbReference type="Proteomes" id="UP000812077"/>
    </source>
</evidence>
<gene>
    <name evidence="1" type="ORF">KZO77_02610</name>
</gene>
<name>A0ABS6Y376_9BACT</name>